<accession>A0A7S0UI23</accession>
<dbReference type="PROSITE" id="PS50213">
    <property type="entry name" value="FAS1"/>
    <property type="match status" value="1"/>
</dbReference>
<dbReference type="InterPro" id="IPR000782">
    <property type="entry name" value="FAS1_domain"/>
</dbReference>
<feature type="region of interest" description="Disordered" evidence="1">
    <location>
        <begin position="257"/>
        <end position="277"/>
    </location>
</feature>
<keyword evidence="2" id="KW-0732">Signal</keyword>
<proteinExistence type="predicted"/>
<dbReference type="Pfam" id="PF02469">
    <property type="entry name" value="Fasciclin"/>
    <property type="match status" value="1"/>
</dbReference>
<dbReference type="InterPro" id="IPR036378">
    <property type="entry name" value="FAS1_dom_sf"/>
</dbReference>
<feature type="compositionally biased region" description="Gly residues" evidence="1">
    <location>
        <begin position="257"/>
        <end position="271"/>
    </location>
</feature>
<evidence type="ECO:0000256" key="1">
    <source>
        <dbReference type="SAM" id="MobiDB-lite"/>
    </source>
</evidence>
<dbReference type="AlphaFoldDB" id="A0A7S0UI23"/>
<dbReference type="EMBL" id="HBFL01004704">
    <property type="protein sequence ID" value="CAD8763352.1"/>
    <property type="molecule type" value="Transcribed_RNA"/>
</dbReference>
<evidence type="ECO:0000259" key="3">
    <source>
        <dbReference type="PROSITE" id="PS50213"/>
    </source>
</evidence>
<gene>
    <name evidence="4" type="ORF">PDEL1432_LOCUS3392</name>
</gene>
<evidence type="ECO:0000256" key="2">
    <source>
        <dbReference type="SAM" id="SignalP"/>
    </source>
</evidence>
<feature type="domain" description="FAS1" evidence="3">
    <location>
        <begin position="37"/>
        <end position="176"/>
    </location>
</feature>
<organism evidence="4">
    <name type="scientific">Pseudo-nitzschia delicatissima</name>
    <dbReference type="NCBI Taxonomy" id="44447"/>
    <lineage>
        <taxon>Eukaryota</taxon>
        <taxon>Sar</taxon>
        <taxon>Stramenopiles</taxon>
        <taxon>Ochrophyta</taxon>
        <taxon>Bacillariophyta</taxon>
        <taxon>Bacillariophyceae</taxon>
        <taxon>Bacillariophycidae</taxon>
        <taxon>Bacillariales</taxon>
        <taxon>Bacillariaceae</taxon>
        <taxon>Pseudo-nitzschia</taxon>
    </lineage>
</organism>
<name>A0A7S0UI23_9STRA</name>
<feature type="region of interest" description="Disordered" evidence="1">
    <location>
        <begin position="298"/>
        <end position="323"/>
    </location>
</feature>
<dbReference type="Gene3D" id="2.30.180.10">
    <property type="entry name" value="FAS1 domain"/>
    <property type="match status" value="1"/>
</dbReference>
<evidence type="ECO:0000313" key="4">
    <source>
        <dbReference type="EMBL" id="CAD8763352.1"/>
    </source>
</evidence>
<feature type="chain" id="PRO_5031370723" description="FAS1 domain-containing protein" evidence="2">
    <location>
        <begin position="25"/>
        <end position="323"/>
    </location>
</feature>
<reference evidence="4" key="1">
    <citation type="submission" date="2021-01" db="EMBL/GenBank/DDBJ databases">
        <authorList>
            <person name="Corre E."/>
            <person name="Pelletier E."/>
            <person name="Niang G."/>
            <person name="Scheremetjew M."/>
            <person name="Finn R."/>
            <person name="Kale V."/>
            <person name="Holt S."/>
            <person name="Cochrane G."/>
            <person name="Meng A."/>
            <person name="Brown T."/>
            <person name="Cohen L."/>
        </authorList>
    </citation>
    <scope>NUCLEOTIDE SEQUENCE</scope>
    <source>
        <strain evidence="4">UNC1205</strain>
    </source>
</reference>
<dbReference type="SUPFAM" id="SSF82153">
    <property type="entry name" value="FAS1 domain"/>
    <property type="match status" value="1"/>
</dbReference>
<sequence length="323" mass="35936">MMMQYSSALLLALIALAIPSQTDAGCSSNQVDNDEDIVSIVCKSSNDDRFGTLCDLLRETNIDSEIATGSDYFLFAPNDVAFSRAGNRAGYTIGQKQTVLRYHISRGDSDLQCGQSRDSLLSGRTSITRCVNNDELDGQEGNVRVPNPSSSYPRFVDSDDFISACNGKIAELGDVMGFGPAVYDYGSQRGPRCSFHNGNCKGSKGGGYPAHNYGYRPAKSAKGRRWNNFNRYQSVYAYNNPYVYTNHRPYYHQGYNNKGGKGYGNRRGPGNGNRPYYNSRPYYDDFYGAGYRNRDLEEEKGGRGSIRGHIDGPFEDFKPEDFE</sequence>
<feature type="signal peptide" evidence="2">
    <location>
        <begin position="1"/>
        <end position="24"/>
    </location>
</feature>
<protein>
    <recommendedName>
        <fullName evidence="3">FAS1 domain-containing protein</fullName>
    </recommendedName>
</protein>